<evidence type="ECO:0000313" key="1">
    <source>
        <dbReference type="EMBL" id="RRT34178.1"/>
    </source>
</evidence>
<dbReference type="Proteomes" id="UP000287651">
    <property type="component" value="Unassembled WGS sequence"/>
</dbReference>
<gene>
    <name evidence="1" type="ORF">B296_00040252</name>
</gene>
<sequence length="147" mass="15808">MHPLRFPNNGIRAKIFVRKIGFKLRVMRLYRVKSFYGFLLPFYSKGSEEEGRLAKASPYVGLATHGQGQPEREANCTCKGRRLRAEALPAGGCRPCGLVTAGCAAPVKGIGYRAPARAVAASAGAAATQKGKEGLGHPLEKRMILPL</sequence>
<proteinExistence type="predicted"/>
<dbReference type="AlphaFoldDB" id="A0A426X3Z4"/>
<protein>
    <submittedName>
        <fullName evidence="1">Uncharacterized protein</fullName>
    </submittedName>
</protein>
<dbReference type="EMBL" id="AMZH03027375">
    <property type="protein sequence ID" value="RRT34178.1"/>
    <property type="molecule type" value="Genomic_DNA"/>
</dbReference>
<reference evidence="1 2" key="1">
    <citation type="journal article" date="2014" name="Agronomy (Basel)">
        <title>A Draft Genome Sequence for Ensete ventricosum, the Drought-Tolerant Tree Against Hunger.</title>
        <authorList>
            <person name="Harrison J."/>
            <person name="Moore K.A."/>
            <person name="Paszkiewicz K."/>
            <person name="Jones T."/>
            <person name="Grant M."/>
            <person name="Ambacheew D."/>
            <person name="Muzemil S."/>
            <person name="Studholme D.J."/>
        </authorList>
    </citation>
    <scope>NUCLEOTIDE SEQUENCE [LARGE SCALE GENOMIC DNA]</scope>
</reference>
<comment type="caution">
    <text evidence="1">The sequence shown here is derived from an EMBL/GenBank/DDBJ whole genome shotgun (WGS) entry which is preliminary data.</text>
</comment>
<accession>A0A426X3Z4</accession>
<evidence type="ECO:0000313" key="2">
    <source>
        <dbReference type="Proteomes" id="UP000287651"/>
    </source>
</evidence>
<organism evidence="1 2">
    <name type="scientific">Ensete ventricosum</name>
    <name type="common">Abyssinian banana</name>
    <name type="synonym">Musa ensete</name>
    <dbReference type="NCBI Taxonomy" id="4639"/>
    <lineage>
        <taxon>Eukaryota</taxon>
        <taxon>Viridiplantae</taxon>
        <taxon>Streptophyta</taxon>
        <taxon>Embryophyta</taxon>
        <taxon>Tracheophyta</taxon>
        <taxon>Spermatophyta</taxon>
        <taxon>Magnoliopsida</taxon>
        <taxon>Liliopsida</taxon>
        <taxon>Zingiberales</taxon>
        <taxon>Musaceae</taxon>
        <taxon>Ensete</taxon>
    </lineage>
</organism>
<name>A0A426X3Z4_ENSVE</name>